<sequence length="393" mass="41937">MSQRSRLAPIDVLRGFCLLGILVMNIQTFSMPFAAYLNPTVFGSLEGADGLAWALGRLLFDCKFLNLFAMLFGASLVLGGDEVRPRKRLAWLVVFGLVHAYGVWYGDILFTYGVVGMLIVGARTWSPGRQLRLGLALVSVGPALSLAVALGFEHLPPSVVGGIREVLGGGSVPGELAAFGGDWMAQLPVRAKLAFSAQTFHLVFETGWRAAGCMLLGMAGLQFGVFEGRFVSPRGALLLGGLGLAVTSAGLAVQIVWGFAPRAWLVAQALHELGAVPLAIAIGVTVVGLARRFAEASPTRAIASLGKVAFTAYLMQSIVGTLVFGGHGLGAFGTWSRLALLLAPFVFWGLQVMLANVWLRHFGRGPLEALWRGLTRKDFSLRPRVPQARQPVV</sequence>
<dbReference type="InterPro" id="IPR007349">
    <property type="entry name" value="DUF418"/>
</dbReference>
<dbReference type="OrthoDB" id="9807744at2"/>
<feature type="transmembrane region" description="Helical" evidence="1">
    <location>
        <begin position="338"/>
        <end position="359"/>
    </location>
</feature>
<keyword evidence="4" id="KW-1185">Reference proteome</keyword>
<evidence type="ECO:0000313" key="3">
    <source>
        <dbReference type="EMBL" id="AKQ70439.1"/>
    </source>
</evidence>
<feature type="transmembrane region" description="Helical" evidence="1">
    <location>
        <begin position="89"/>
        <end position="104"/>
    </location>
</feature>
<evidence type="ECO:0000256" key="1">
    <source>
        <dbReference type="SAM" id="Phobius"/>
    </source>
</evidence>
<feature type="transmembrane region" description="Helical" evidence="1">
    <location>
        <begin position="110"/>
        <end position="126"/>
    </location>
</feature>
<reference evidence="3 4" key="1">
    <citation type="journal article" date="2016" name="PLoS ONE">
        <title>Complete Genome Sequence and Comparative Genomics of a Novel Myxobacterium Myxococcus hansupus.</title>
        <authorList>
            <person name="Sharma G."/>
            <person name="Narwani T."/>
            <person name="Subramanian S."/>
        </authorList>
    </citation>
    <scope>NUCLEOTIDE SEQUENCE [LARGE SCALE GENOMIC DNA]</scope>
    <source>
        <strain evidence="4">mixupus</strain>
    </source>
</reference>
<feature type="transmembrane region" description="Helical" evidence="1">
    <location>
        <begin position="237"/>
        <end position="257"/>
    </location>
</feature>
<dbReference type="InterPro" id="IPR052529">
    <property type="entry name" value="Bact_Transport_Assoc"/>
</dbReference>
<name>A0A0H4X5C0_9BACT</name>
<feature type="transmembrane region" description="Helical" evidence="1">
    <location>
        <begin position="310"/>
        <end position="332"/>
    </location>
</feature>
<dbReference type="eggNOG" id="COG2311">
    <property type="taxonomic scope" value="Bacteria"/>
</dbReference>
<feature type="transmembrane region" description="Helical" evidence="1">
    <location>
        <begin position="133"/>
        <end position="152"/>
    </location>
</feature>
<dbReference type="KEGG" id="mym:A176_007351"/>
<evidence type="ECO:0000259" key="2">
    <source>
        <dbReference type="Pfam" id="PF04235"/>
    </source>
</evidence>
<dbReference type="Proteomes" id="UP000009026">
    <property type="component" value="Chromosome"/>
</dbReference>
<feature type="transmembrane region" description="Helical" evidence="1">
    <location>
        <begin position="269"/>
        <end position="290"/>
    </location>
</feature>
<organism evidence="3 4">
    <name type="scientific">Pseudomyxococcus hansupus</name>
    <dbReference type="NCBI Taxonomy" id="1297742"/>
    <lineage>
        <taxon>Bacteria</taxon>
        <taxon>Pseudomonadati</taxon>
        <taxon>Myxococcota</taxon>
        <taxon>Myxococcia</taxon>
        <taxon>Myxococcales</taxon>
        <taxon>Cystobacterineae</taxon>
        <taxon>Myxococcaceae</taxon>
        <taxon>Pseudomyxococcus</taxon>
    </lineage>
</organism>
<protein>
    <submittedName>
        <fullName evidence="3">Putative inner membrane protein</fullName>
    </submittedName>
</protein>
<proteinExistence type="predicted"/>
<keyword evidence="1" id="KW-0812">Transmembrane</keyword>
<accession>A0A0H4X5C0</accession>
<feature type="transmembrane region" description="Helical" evidence="1">
    <location>
        <begin position="206"/>
        <end position="225"/>
    </location>
</feature>
<feature type="domain" description="DUF418" evidence="2">
    <location>
        <begin position="241"/>
        <end position="376"/>
    </location>
</feature>
<dbReference type="STRING" id="1297742.A176_007351"/>
<dbReference type="AlphaFoldDB" id="A0A0H4X5C0"/>
<dbReference type="PATRIC" id="fig|1297742.4.peg.7479"/>
<gene>
    <name evidence="3" type="ORF">A176_007351</name>
</gene>
<dbReference type="Pfam" id="PF04235">
    <property type="entry name" value="DUF418"/>
    <property type="match status" value="1"/>
</dbReference>
<keyword evidence="1" id="KW-0472">Membrane</keyword>
<dbReference type="RefSeq" id="WP_002633953.1">
    <property type="nucleotide sequence ID" value="NZ_CP012109.1"/>
</dbReference>
<dbReference type="PANTHER" id="PTHR30590:SF2">
    <property type="entry name" value="INNER MEMBRANE PROTEIN"/>
    <property type="match status" value="1"/>
</dbReference>
<keyword evidence="1" id="KW-1133">Transmembrane helix</keyword>
<feature type="transmembrane region" description="Helical" evidence="1">
    <location>
        <begin position="54"/>
        <end position="77"/>
    </location>
</feature>
<evidence type="ECO:0000313" key="4">
    <source>
        <dbReference type="Proteomes" id="UP000009026"/>
    </source>
</evidence>
<dbReference type="EMBL" id="CP012109">
    <property type="protein sequence ID" value="AKQ70439.1"/>
    <property type="molecule type" value="Genomic_DNA"/>
</dbReference>
<dbReference type="PANTHER" id="PTHR30590">
    <property type="entry name" value="INNER MEMBRANE PROTEIN"/>
    <property type="match status" value="1"/>
</dbReference>
<feature type="transmembrane region" description="Helical" evidence="1">
    <location>
        <begin position="12"/>
        <end position="34"/>
    </location>
</feature>